<protein>
    <recommendedName>
        <fullName evidence="2">2EXR domain-containing protein</fullName>
    </recommendedName>
</protein>
<gene>
    <name evidence="3" type="ORF">COCHEDRAFT_1201989</name>
</gene>
<accession>M2V2K7</accession>
<evidence type="ECO:0000313" key="4">
    <source>
        <dbReference type="Proteomes" id="UP000016936"/>
    </source>
</evidence>
<keyword evidence="4" id="KW-1185">Reference proteome</keyword>
<dbReference type="EMBL" id="KB445572">
    <property type="protein sequence ID" value="EMD94207.1"/>
    <property type="molecule type" value="Genomic_DNA"/>
</dbReference>
<dbReference type="Proteomes" id="UP000016936">
    <property type="component" value="Unassembled WGS sequence"/>
</dbReference>
<reference evidence="3 4" key="1">
    <citation type="journal article" date="2012" name="PLoS Pathog.">
        <title>Diverse lifestyles and strategies of plant pathogenesis encoded in the genomes of eighteen Dothideomycetes fungi.</title>
        <authorList>
            <person name="Ohm R.A."/>
            <person name="Feau N."/>
            <person name="Henrissat B."/>
            <person name="Schoch C.L."/>
            <person name="Horwitz B.A."/>
            <person name="Barry K.W."/>
            <person name="Condon B.J."/>
            <person name="Copeland A.C."/>
            <person name="Dhillon B."/>
            <person name="Glaser F."/>
            <person name="Hesse C.N."/>
            <person name="Kosti I."/>
            <person name="LaButti K."/>
            <person name="Lindquist E.A."/>
            <person name="Lucas S."/>
            <person name="Salamov A.A."/>
            <person name="Bradshaw R.E."/>
            <person name="Ciuffetti L."/>
            <person name="Hamelin R.C."/>
            <person name="Kema G.H.J."/>
            <person name="Lawrence C."/>
            <person name="Scott J.A."/>
            <person name="Spatafora J.W."/>
            <person name="Turgeon B.G."/>
            <person name="de Wit P.J.G.M."/>
            <person name="Zhong S."/>
            <person name="Goodwin S.B."/>
            <person name="Grigoriev I.V."/>
        </authorList>
    </citation>
    <scope>NUCLEOTIDE SEQUENCE [LARGE SCALE GENOMIC DNA]</scope>
    <source>
        <strain evidence="4">C5 / ATCC 48332 / race O</strain>
    </source>
</reference>
<evidence type="ECO:0000313" key="3">
    <source>
        <dbReference type="EMBL" id="EMD94207.1"/>
    </source>
</evidence>
<feature type="region of interest" description="Disordered" evidence="1">
    <location>
        <begin position="1"/>
        <end position="34"/>
    </location>
</feature>
<dbReference type="PANTHER" id="PTHR38790:SF4">
    <property type="entry name" value="2EXR DOMAIN-CONTAINING PROTEIN"/>
    <property type="match status" value="1"/>
</dbReference>
<dbReference type="InterPro" id="IPR045518">
    <property type="entry name" value="2EXR"/>
</dbReference>
<feature type="domain" description="2EXR" evidence="2">
    <location>
        <begin position="73"/>
        <end position="135"/>
    </location>
</feature>
<name>M2V2K7_COCH5</name>
<organism evidence="3 4">
    <name type="scientific">Cochliobolus heterostrophus (strain C5 / ATCC 48332 / race O)</name>
    <name type="common">Southern corn leaf blight fungus</name>
    <name type="synonym">Bipolaris maydis</name>
    <dbReference type="NCBI Taxonomy" id="701091"/>
    <lineage>
        <taxon>Eukaryota</taxon>
        <taxon>Fungi</taxon>
        <taxon>Dikarya</taxon>
        <taxon>Ascomycota</taxon>
        <taxon>Pezizomycotina</taxon>
        <taxon>Dothideomycetes</taxon>
        <taxon>Pleosporomycetidae</taxon>
        <taxon>Pleosporales</taxon>
        <taxon>Pleosporineae</taxon>
        <taxon>Pleosporaceae</taxon>
        <taxon>Bipolaris</taxon>
    </lineage>
</organism>
<dbReference type="AlphaFoldDB" id="M2V2K7"/>
<dbReference type="OrthoDB" id="5413827at2759"/>
<sequence>MAPQKPAANDKAPKAKKSPTDKQSKDKVVKRPARGYHTFRNGMLNVTPKGGEKDMRELISSSVKANQQSPLLRLPAEVRNMIWEFALGRRLYEIKPRKVYGRRTYPRGDPSEVSLLRVCRQIYAEAASIPLRQNTFLIADPLQPEACLSTFKCYQRRQITSLRFECSMPYPVAYLLEAMDWLFFILKSSMKYLSSTGDISAIRSVFPTATKPDGISYEQPHGTVVMKGIMNPVVGNWSDTCPSSSKTLVLKTSKSLIRVRPVRCPYDTTRPLKYSPLGVQRWAGESLHLGGCTSREEKDHVKFMQNESSWGGLFWNQSLYVPSSLITEAGHTACIYDIRLLQAVSVHYFHSQIPTVHHTKPRVPTSEHSS</sequence>
<dbReference type="Pfam" id="PF20150">
    <property type="entry name" value="2EXR"/>
    <property type="match status" value="1"/>
</dbReference>
<feature type="compositionally biased region" description="Basic and acidic residues" evidence="1">
    <location>
        <begin position="18"/>
        <end position="29"/>
    </location>
</feature>
<proteinExistence type="predicted"/>
<evidence type="ECO:0000259" key="2">
    <source>
        <dbReference type="Pfam" id="PF20150"/>
    </source>
</evidence>
<evidence type="ECO:0000256" key="1">
    <source>
        <dbReference type="SAM" id="MobiDB-lite"/>
    </source>
</evidence>
<reference evidence="4" key="2">
    <citation type="journal article" date="2013" name="PLoS Genet.">
        <title>Comparative genome structure, secondary metabolite, and effector coding capacity across Cochliobolus pathogens.</title>
        <authorList>
            <person name="Condon B.J."/>
            <person name="Leng Y."/>
            <person name="Wu D."/>
            <person name="Bushley K.E."/>
            <person name="Ohm R.A."/>
            <person name="Otillar R."/>
            <person name="Martin J."/>
            <person name="Schackwitz W."/>
            <person name="Grimwood J."/>
            <person name="MohdZainudin N."/>
            <person name="Xue C."/>
            <person name="Wang R."/>
            <person name="Manning V.A."/>
            <person name="Dhillon B."/>
            <person name="Tu Z.J."/>
            <person name="Steffenson B.J."/>
            <person name="Salamov A."/>
            <person name="Sun H."/>
            <person name="Lowry S."/>
            <person name="LaButti K."/>
            <person name="Han J."/>
            <person name="Copeland A."/>
            <person name="Lindquist E."/>
            <person name="Barry K."/>
            <person name="Schmutz J."/>
            <person name="Baker S.E."/>
            <person name="Ciuffetti L.M."/>
            <person name="Grigoriev I.V."/>
            <person name="Zhong S."/>
            <person name="Turgeon B.G."/>
        </authorList>
    </citation>
    <scope>NUCLEOTIDE SEQUENCE [LARGE SCALE GENOMIC DNA]</scope>
    <source>
        <strain evidence="4">C5 / ATCC 48332 / race O</strain>
    </source>
</reference>
<dbReference type="HOGENOM" id="CLU_748040_0_0_1"/>
<feature type="compositionally biased region" description="Low complexity" evidence="1">
    <location>
        <begin position="1"/>
        <end position="10"/>
    </location>
</feature>
<dbReference type="PANTHER" id="PTHR38790">
    <property type="entry name" value="2EXR DOMAIN-CONTAINING PROTEIN-RELATED"/>
    <property type="match status" value="1"/>
</dbReference>